<feature type="transmembrane region" description="Helical" evidence="1">
    <location>
        <begin position="155"/>
        <end position="176"/>
    </location>
</feature>
<gene>
    <name evidence="2" type="ORF">HNP96_000031</name>
</gene>
<dbReference type="AlphaFoldDB" id="A0A7J9SA18"/>
<accession>A0A7J9SA18</accession>
<name>A0A7J9SA18_METMI</name>
<dbReference type="Proteomes" id="UP000590564">
    <property type="component" value="Unassembled WGS sequence"/>
</dbReference>
<sequence length="205" mass="23756">MNPKQYILKIRKLYCKYKVQIFYILKLILLINIVLTLLNGNLKNIVDITTEISLNCFSILIGLVIATVGILIGTLSTLYNSMVDLVDGTEQRKNDILDSFDDLDRYVQELKENTLFLVFLFVGNILFIYMAKICSFEPINPYFSYWGYPIFSKEIFLASIGISIIILGVLTVYDIVKTIFTIHDHYMVIMTFKTEYNTLKKKNNK</sequence>
<evidence type="ECO:0000313" key="3">
    <source>
        <dbReference type="Proteomes" id="UP000590564"/>
    </source>
</evidence>
<feature type="transmembrane region" description="Helical" evidence="1">
    <location>
        <begin position="52"/>
        <end position="72"/>
    </location>
</feature>
<evidence type="ECO:0000256" key="1">
    <source>
        <dbReference type="SAM" id="Phobius"/>
    </source>
</evidence>
<dbReference type="EMBL" id="JACHED010000001">
    <property type="protein sequence ID" value="MBB6496010.1"/>
    <property type="molecule type" value="Genomic_DNA"/>
</dbReference>
<proteinExistence type="predicted"/>
<feature type="transmembrane region" description="Helical" evidence="1">
    <location>
        <begin position="115"/>
        <end position="135"/>
    </location>
</feature>
<organism evidence="2 3">
    <name type="scientific">Methanococcus maripaludis</name>
    <name type="common">Methanococcus deltae</name>
    <dbReference type="NCBI Taxonomy" id="39152"/>
    <lineage>
        <taxon>Archaea</taxon>
        <taxon>Methanobacteriati</taxon>
        <taxon>Methanobacteriota</taxon>
        <taxon>Methanomada group</taxon>
        <taxon>Methanococci</taxon>
        <taxon>Methanococcales</taxon>
        <taxon>Methanococcaceae</taxon>
        <taxon>Methanococcus</taxon>
    </lineage>
</organism>
<protein>
    <submittedName>
        <fullName evidence="2">Uncharacterized protein</fullName>
    </submittedName>
</protein>
<feature type="transmembrane region" description="Helical" evidence="1">
    <location>
        <begin position="21"/>
        <end position="40"/>
    </location>
</feature>
<keyword evidence="1" id="KW-0812">Transmembrane</keyword>
<reference evidence="2 3" key="1">
    <citation type="submission" date="2020-08" db="EMBL/GenBank/DDBJ databases">
        <title>Genomic Encyclopedia of Type Strains, Phase IV (KMG-V): Genome sequencing to study the core and pangenomes of soil and plant-associated prokaryotes.</title>
        <authorList>
            <person name="Whitman W."/>
        </authorList>
    </citation>
    <scope>NUCLEOTIDE SEQUENCE [LARGE SCALE GENOMIC DNA]</scope>
    <source>
        <strain evidence="2 3">D1</strain>
    </source>
</reference>
<keyword evidence="1" id="KW-0472">Membrane</keyword>
<evidence type="ECO:0000313" key="2">
    <source>
        <dbReference type="EMBL" id="MBB6496010.1"/>
    </source>
</evidence>
<comment type="caution">
    <text evidence="2">The sequence shown here is derived from an EMBL/GenBank/DDBJ whole genome shotgun (WGS) entry which is preliminary data.</text>
</comment>
<dbReference type="RefSeq" id="WP_184231935.1">
    <property type="nucleotide sequence ID" value="NZ_JACHED010000001.1"/>
</dbReference>
<keyword evidence="1" id="KW-1133">Transmembrane helix</keyword>